<name>A0ABY9JX20_9BACI</name>
<protein>
    <submittedName>
        <fullName evidence="1">YozD family protein</fullName>
    </submittedName>
</protein>
<reference evidence="1 2" key="1">
    <citation type="submission" date="2023-06" db="EMBL/GenBank/DDBJ databases">
        <title>Five Gram-positive bacteria isolated from mangrove sediments in Shenzhen, Guangdong, China.</title>
        <authorList>
            <person name="Yu S."/>
            <person name="Zheng W."/>
            <person name="Huang Y."/>
        </authorList>
    </citation>
    <scope>NUCLEOTIDE SEQUENCE [LARGE SCALE GENOMIC DNA]</scope>
    <source>
        <strain evidence="1 2">SaN35-3</strain>
    </source>
</reference>
<sequence>MGELEITIDTEEIAHYLFNQLVQRGYAPQQEEVDEVADVLFDYLIEKCVIDEEI</sequence>
<proteinExistence type="predicted"/>
<gene>
    <name evidence="1" type="ORF">LC087_03830</name>
</gene>
<dbReference type="EMBL" id="CP129013">
    <property type="protein sequence ID" value="WLR43328.1"/>
    <property type="molecule type" value="Genomic_DNA"/>
</dbReference>
<accession>A0ABY9JX20</accession>
<keyword evidence="2" id="KW-1185">Reference proteome</keyword>
<evidence type="ECO:0000313" key="1">
    <source>
        <dbReference type="EMBL" id="WLR43328.1"/>
    </source>
</evidence>
<dbReference type="InterPro" id="IPR025545">
    <property type="entry name" value="YozD"/>
</dbReference>
<dbReference type="Pfam" id="PF14162">
    <property type="entry name" value="YozD"/>
    <property type="match status" value="1"/>
</dbReference>
<dbReference type="RefSeq" id="WP_226539631.1">
    <property type="nucleotide sequence ID" value="NZ_CP129013.1"/>
</dbReference>
<dbReference type="Proteomes" id="UP001197974">
    <property type="component" value="Chromosome"/>
</dbReference>
<evidence type="ECO:0000313" key="2">
    <source>
        <dbReference type="Proteomes" id="UP001197974"/>
    </source>
</evidence>
<organism evidence="1 2">
    <name type="scientific">Bacillus carboniphilus</name>
    <dbReference type="NCBI Taxonomy" id="86663"/>
    <lineage>
        <taxon>Bacteria</taxon>
        <taxon>Bacillati</taxon>
        <taxon>Bacillota</taxon>
        <taxon>Bacilli</taxon>
        <taxon>Bacillales</taxon>
        <taxon>Bacillaceae</taxon>
        <taxon>Bacillus</taxon>
    </lineage>
</organism>